<organism evidence="4 5">
    <name type="scientific">Sphenodon punctatus</name>
    <name type="common">Tuatara</name>
    <name type="synonym">Hatteria punctata</name>
    <dbReference type="NCBI Taxonomy" id="8508"/>
    <lineage>
        <taxon>Eukaryota</taxon>
        <taxon>Metazoa</taxon>
        <taxon>Chordata</taxon>
        <taxon>Craniata</taxon>
        <taxon>Vertebrata</taxon>
        <taxon>Euteleostomi</taxon>
        <taxon>Lepidosauria</taxon>
        <taxon>Sphenodontia</taxon>
        <taxon>Sphenodontidae</taxon>
        <taxon>Sphenodon</taxon>
    </lineage>
</organism>
<reference evidence="4" key="1">
    <citation type="submission" date="2025-08" db="UniProtKB">
        <authorList>
            <consortium name="Ensembl"/>
        </authorList>
    </citation>
    <scope>IDENTIFICATION</scope>
</reference>
<accession>A0A8D0GSE0</accession>
<dbReference type="Gene3D" id="1.25.40.10">
    <property type="entry name" value="Tetratricopeptide repeat domain"/>
    <property type="match status" value="1"/>
</dbReference>
<keyword evidence="1" id="KW-0677">Repeat</keyword>
<evidence type="ECO:0000313" key="5">
    <source>
        <dbReference type="Proteomes" id="UP000694392"/>
    </source>
</evidence>
<dbReference type="InterPro" id="IPR019734">
    <property type="entry name" value="TPR_rpt"/>
</dbReference>
<dbReference type="InterPro" id="IPR013105">
    <property type="entry name" value="TPR_2"/>
</dbReference>
<keyword evidence="5" id="KW-1185">Reference proteome</keyword>
<dbReference type="InterPro" id="IPR011990">
    <property type="entry name" value="TPR-like_helical_dom_sf"/>
</dbReference>
<dbReference type="Proteomes" id="UP000694392">
    <property type="component" value="Unplaced"/>
</dbReference>
<name>A0A8D0GSE0_SPHPU</name>
<dbReference type="Pfam" id="PF07719">
    <property type="entry name" value="TPR_2"/>
    <property type="match status" value="1"/>
</dbReference>
<dbReference type="AlphaFoldDB" id="A0A8D0GSE0"/>
<evidence type="ECO:0000256" key="3">
    <source>
        <dbReference type="PROSITE-ProRule" id="PRU00339"/>
    </source>
</evidence>
<evidence type="ECO:0000256" key="1">
    <source>
        <dbReference type="ARBA" id="ARBA00022737"/>
    </source>
</evidence>
<dbReference type="SUPFAM" id="SSF48452">
    <property type="entry name" value="TPR-like"/>
    <property type="match status" value="1"/>
</dbReference>
<dbReference type="OMA" id="KECDLRI"/>
<dbReference type="PANTHER" id="PTHR45862">
    <property type="entry name" value="PROTEIN SGT1 HOMOLOG"/>
    <property type="match status" value="1"/>
</dbReference>
<feature type="repeat" description="TPR" evidence="3">
    <location>
        <begin position="38"/>
        <end position="71"/>
    </location>
</feature>
<evidence type="ECO:0000313" key="4">
    <source>
        <dbReference type="Ensembl" id="ENSSPUP00000009364.1"/>
    </source>
</evidence>
<reference evidence="4" key="2">
    <citation type="submission" date="2025-09" db="UniProtKB">
        <authorList>
            <consortium name="Ensembl"/>
        </authorList>
    </citation>
    <scope>IDENTIFICATION</scope>
</reference>
<dbReference type="InterPro" id="IPR044563">
    <property type="entry name" value="Sgt1-like"/>
</dbReference>
<dbReference type="Ensembl" id="ENSSPUT00000009991.1">
    <property type="protein sequence ID" value="ENSSPUP00000009364.1"/>
    <property type="gene ID" value="ENSSPUG00000007285.1"/>
</dbReference>
<keyword evidence="2 3" id="KW-0802">TPR repeat</keyword>
<dbReference type="PROSITE" id="PS50005">
    <property type="entry name" value="TPR"/>
    <property type="match status" value="1"/>
</dbReference>
<proteinExistence type="predicted"/>
<dbReference type="SMART" id="SM00028">
    <property type="entry name" value="TPR"/>
    <property type="match status" value="2"/>
</dbReference>
<evidence type="ECO:0000256" key="2">
    <source>
        <dbReference type="ARBA" id="ARBA00022803"/>
    </source>
</evidence>
<protein>
    <submittedName>
        <fullName evidence="4">Uncharacterized protein</fullName>
    </submittedName>
</protein>
<dbReference type="GO" id="GO:0051087">
    <property type="term" value="F:protein-folding chaperone binding"/>
    <property type="evidence" value="ECO:0007669"/>
    <property type="project" value="InterPro"/>
</dbReference>
<dbReference type="GeneTree" id="ENSGT00940000166099"/>
<sequence length="155" mass="17400">MAEAAPFPPRFPDSDIDLDPAAAAQKLTTALEQKPDDAEHYCQRAYAHILLHNYHDAIADAKKSLELDPNNATAFLRKGIGEYHIKNYTSALESFKEGQKWNSVDTTFTIWINRCEETLNRSQTEVVSLFFLSIPASSVSVVIFKKSMFVDFSPA</sequence>